<keyword evidence="4" id="KW-1185">Reference proteome</keyword>
<dbReference type="SUPFAM" id="SSF50370">
    <property type="entry name" value="Ricin B-like lectins"/>
    <property type="match status" value="1"/>
</dbReference>
<feature type="signal peptide" evidence="1">
    <location>
        <begin position="1"/>
        <end position="41"/>
    </location>
</feature>
<organism evidence="3 4">
    <name type="scientific">Hoeflea ulvae</name>
    <dbReference type="NCBI Taxonomy" id="2983764"/>
    <lineage>
        <taxon>Bacteria</taxon>
        <taxon>Pseudomonadati</taxon>
        <taxon>Pseudomonadota</taxon>
        <taxon>Alphaproteobacteria</taxon>
        <taxon>Hyphomicrobiales</taxon>
        <taxon>Rhizobiaceae</taxon>
        <taxon>Hoeflea</taxon>
    </lineage>
</organism>
<dbReference type="InterPro" id="IPR000772">
    <property type="entry name" value="Ricin_B_lectin"/>
</dbReference>
<dbReference type="CDD" id="cd00161">
    <property type="entry name" value="beta-trefoil_Ricin-like"/>
    <property type="match status" value="1"/>
</dbReference>
<evidence type="ECO:0000313" key="3">
    <source>
        <dbReference type="EMBL" id="MCY0094633.1"/>
    </source>
</evidence>
<sequence>MISTGFSKAFALHARTRPMRKQTFLALLASFVLVVPFGAQAQEFDNGIYYRLTTMWQGEGKSLDVVNDGVNNKLILADTGNYSGQYWKVTRLDDGSYRLTTQWQGEGKSLDVVNDGTNNRLQLADTGNYSGQHWRVVRQSNGYYRLTTDWQGEGRSLDVVNDGVNNKLQLADTGDFSGQYWKIAAQ</sequence>
<protein>
    <submittedName>
        <fullName evidence="3">RICIN domain-containing protein</fullName>
    </submittedName>
</protein>
<proteinExistence type="predicted"/>
<dbReference type="Gene3D" id="2.80.10.50">
    <property type="match status" value="1"/>
</dbReference>
<comment type="caution">
    <text evidence="3">The sequence shown here is derived from an EMBL/GenBank/DDBJ whole genome shotgun (WGS) entry which is preliminary data.</text>
</comment>
<evidence type="ECO:0000313" key="4">
    <source>
        <dbReference type="Proteomes" id="UP001081283"/>
    </source>
</evidence>
<name>A0ABT3YFH7_9HYPH</name>
<dbReference type="InterPro" id="IPR035992">
    <property type="entry name" value="Ricin_B-like_lectins"/>
</dbReference>
<evidence type="ECO:0000256" key="1">
    <source>
        <dbReference type="SAM" id="SignalP"/>
    </source>
</evidence>
<dbReference type="EMBL" id="JAOVZQ010000001">
    <property type="protein sequence ID" value="MCY0094633.1"/>
    <property type="molecule type" value="Genomic_DNA"/>
</dbReference>
<dbReference type="Pfam" id="PF14200">
    <property type="entry name" value="RicinB_lectin_2"/>
    <property type="match status" value="1"/>
</dbReference>
<reference evidence="3" key="1">
    <citation type="submission" date="2022-10" db="EMBL/GenBank/DDBJ databases">
        <title>Hoeflea sp. J2-29, isolated from marine algae.</title>
        <authorList>
            <person name="Kristyanto S."/>
            <person name="Kim J.M."/>
            <person name="Jeon C.O."/>
        </authorList>
    </citation>
    <scope>NUCLEOTIDE SEQUENCE</scope>
    <source>
        <strain evidence="3">J2-29</strain>
    </source>
</reference>
<feature type="chain" id="PRO_5047451585" evidence="1">
    <location>
        <begin position="42"/>
        <end position="186"/>
    </location>
</feature>
<dbReference type="Proteomes" id="UP001081283">
    <property type="component" value="Unassembled WGS sequence"/>
</dbReference>
<evidence type="ECO:0000259" key="2">
    <source>
        <dbReference type="Pfam" id="PF14200"/>
    </source>
</evidence>
<feature type="domain" description="Ricin B lectin" evidence="2">
    <location>
        <begin position="85"/>
        <end position="166"/>
    </location>
</feature>
<accession>A0ABT3YFH7</accession>
<dbReference type="PROSITE" id="PS50231">
    <property type="entry name" value="RICIN_B_LECTIN"/>
    <property type="match status" value="1"/>
</dbReference>
<keyword evidence="1" id="KW-0732">Signal</keyword>
<dbReference type="RefSeq" id="WP_267612571.1">
    <property type="nucleotide sequence ID" value="NZ_JAOVZQ010000001.1"/>
</dbReference>
<gene>
    <name evidence="3" type="ORF">OEG82_11420</name>
</gene>